<dbReference type="PANTHER" id="PTHR45650:SF14">
    <property type="entry name" value="GDSL ESTERASE_LIPASE 7-LIKE"/>
    <property type="match status" value="1"/>
</dbReference>
<dbReference type="InterPro" id="IPR001087">
    <property type="entry name" value="GDSL"/>
</dbReference>
<comment type="caution">
    <text evidence="8">The sequence shown here is derived from an EMBL/GenBank/DDBJ whole genome shotgun (WGS) entry which is preliminary data.</text>
</comment>
<accession>A0A1R3G3G9</accession>
<dbReference type="GO" id="GO:0005576">
    <property type="term" value="C:extracellular region"/>
    <property type="evidence" value="ECO:0007669"/>
    <property type="project" value="UniProtKB-SubCell"/>
</dbReference>
<keyword evidence="3" id="KW-0964">Secreted</keyword>
<keyword evidence="9" id="KW-1185">Reference proteome</keyword>
<evidence type="ECO:0000256" key="2">
    <source>
        <dbReference type="ARBA" id="ARBA00008668"/>
    </source>
</evidence>
<organism evidence="8 9">
    <name type="scientific">Corchorus capsularis</name>
    <name type="common">Jute</name>
    <dbReference type="NCBI Taxonomy" id="210143"/>
    <lineage>
        <taxon>Eukaryota</taxon>
        <taxon>Viridiplantae</taxon>
        <taxon>Streptophyta</taxon>
        <taxon>Embryophyta</taxon>
        <taxon>Tracheophyta</taxon>
        <taxon>Spermatophyta</taxon>
        <taxon>Magnoliopsida</taxon>
        <taxon>eudicotyledons</taxon>
        <taxon>Gunneridae</taxon>
        <taxon>Pentapetalae</taxon>
        <taxon>rosids</taxon>
        <taxon>malvids</taxon>
        <taxon>Malvales</taxon>
        <taxon>Malvaceae</taxon>
        <taxon>Grewioideae</taxon>
        <taxon>Apeibeae</taxon>
        <taxon>Corchorus</taxon>
    </lineage>
</organism>
<evidence type="ECO:0000256" key="6">
    <source>
        <dbReference type="ARBA" id="ARBA00022963"/>
    </source>
</evidence>
<dbReference type="Proteomes" id="UP000188268">
    <property type="component" value="Unassembled WGS sequence"/>
</dbReference>
<dbReference type="STRING" id="210143.A0A1R3G3G9"/>
<gene>
    <name evidence="8" type="ORF">CCACVL1_29172</name>
</gene>
<dbReference type="OMA" id="IQHGEAY"/>
<keyword evidence="6" id="KW-0442">Lipid degradation</keyword>
<name>A0A1R3G3G9_COCAP</name>
<comment type="subcellular location">
    <subcellularLocation>
        <location evidence="1">Secreted</location>
    </subcellularLocation>
</comment>
<dbReference type="GO" id="GO:0016788">
    <property type="term" value="F:hydrolase activity, acting on ester bonds"/>
    <property type="evidence" value="ECO:0007669"/>
    <property type="project" value="InterPro"/>
</dbReference>
<dbReference type="EMBL" id="AWWV01015480">
    <property type="protein sequence ID" value="OMO52613.1"/>
    <property type="molecule type" value="Genomic_DNA"/>
</dbReference>
<sequence length="177" mass="20225">GKCLSLGEQIEMFQRTIEKKLLLSHFKNSEELSKYLAKSIFLLSIGSNDYIRSYFEPPFLLFTSYQDYDPQSFAQLLINALSNHLQRLYRLGARKIVTLEIPPLGCIPHFTKKYELTGKCHEETNQIVSYFNNKLPATLKELTSTLPGSVFILARIYSLGYNAVNNPSKYGAMLQSE</sequence>
<keyword evidence="4" id="KW-0732">Signal</keyword>
<keyword evidence="5" id="KW-0378">Hydrolase</keyword>
<comment type="similarity">
    <text evidence="2">Belongs to the 'GDSL' lipolytic enzyme family.</text>
</comment>
<dbReference type="PANTHER" id="PTHR45650">
    <property type="entry name" value="GDSL-LIKE LIPASE/ACYLHYDROLASE-RELATED"/>
    <property type="match status" value="1"/>
</dbReference>
<dbReference type="Gene3D" id="3.40.50.1110">
    <property type="entry name" value="SGNH hydrolase"/>
    <property type="match status" value="1"/>
</dbReference>
<dbReference type="Gramene" id="OMO52613">
    <property type="protein sequence ID" value="OMO52613"/>
    <property type="gene ID" value="CCACVL1_29172"/>
</dbReference>
<dbReference type="Pfam" id="PF00657">
    <property type="entry name" value="Lipase_GDSL"/>
    <property type="match status" value="1"/>
</dbReference>
<evidence type="ECO:0000256" key="5">
    <source>
        <dbReference type="ARBA" id="ARBA00022801"/>
    </source>
</evidence>
<protein>
    <submittedName>
        <fullName evidence="8">Lipase, GDSL</fullName>
    </submittedName>
</protein>
<proteinExistence type="inferred from homology"/>
<evidence type="ECO:0000313" key="8">
    <source>
        <dbReference type="EMBL" id="OMO52613.1"/>
    </source>
</evidence>
<dbReference type="InterPro" id="IPR036514">
    <property type="entry name" value="SGNH_hydro_sf"/>
</dbReference>
<feature type="non-terminal residue" evidence="8">
    <location>
        <position position="1"/>
    </location>
</feature>
<dbReference type="InterPro" id="IPR051238">
    <property type="entry name" value="GDSL_esterase/lipase"/>
</dbReference>
<dbReference type="AlphaFoldDB" id="A0A1R3G3G9"/>
<evidence type="ECO:0000256" key="7">
    <source>
        <dbReference type="ARBA" id="ARBA00023098"/>
    </source>
</evidence>
<evidence type="ECO:0000256" key="4">
    <source>
        <dbReference type="ARBA" id="ARBA00022729"/>
    </source>
</evidence>
<evidence type="ECO:0000256" key="3">
    <source>
        <dbReference type="ARBA" id="ARBA00022525"/>
    </source>
</evidence>
<evidence type="ECO:0000256" key="1">
    <source>
        <dbReference type="ARBA" id="ARBA00004613"/>
    </source>
</evidence>
<reference evidence="8 9" key="1">
    <citation type="submission" date="2013-09" db="EMBL/GenBank/DDBJ databases">
        <title>Corchorus capsularis genome sequencing.</title>
        <authorList>
            <person name="Alam M."/>
            <person name="Haque M.S."/>
            <person name="Islam M.S."/>
            <person name="Emdad E.M."/>
            <person name="Islam M.M."/>
            <person name="Ahmed B."/>
            <person name="Halim A."/>
            <person name="Hossen Q.M.M."/>
            <person name="Hossain M.Z."/>
            <person name="Ahmed R."/>
            <person name="Khan M.M."/>
            <person name="Islam R."/>
            <person name="Rashid M.M."/>
            <person name="Khan S.A."/>
            <person name="Rahman M.S."/>
            <person name="Alam M."/>
        </authorList>
    </citation>
    <scope>NUCLEOTIDE SEQUENCE [LARGE SCALE GENOMIC DNA]</scope>
    <source>
        <strain evidence="9">cv. CVL-1</strain>
        <tissue evidence="8">Whole seedling</tissue>
    </source>
</reference>
<dbReference type="OrthoDB" id="1600564at2759"/>
<keyword evidence="7" id="KW-0443">Lipid metabolism</keyword>
<evidence type="ECO:0000313" key="9">
    <source>
        <dbReference type="Proteomes" id="UP000188268"/>
    </source>
</evidence>
<dbReference type="GO" id="GO:0016042">
    <property type="term" value="P:lipid catabolic process"/>
    <property type="evidence" value="ECO:0007669"/>
    <property type="project" value="UniProtKB-KW"/>
</dbReference>